<name>A0A1Q5THA5_9EURO</name>
<dbReference type="Pfam" id="PF01151">
    <property type="entry name" value="ELO"/>
    <property type="match status" value="1"/>
</dbReference>
<evidence type="ECO:0000256" key="7">
    <source>
        <dbReference type="ARBA" id="ARBA00023098"/>
    </source>
</evidence>
<evidence type="ECO:0000256" key="5">
    <source>
        <dbReference type="ARBA" id="ARBA00022832"/>
    </source>
</evidence>
<comment type="caution">
    <text evidence="11">The sequence shown here is derived from an EMBL/GenBank/DDBJ whole genome shotgun (WGS) entry which is preliminary data.</text>
</comment>
<evidence type="ECO:0000256" key="9">
    <source>
        <dbReference type="ARBA" id="ARBA00023160"/>
    </source>
</evidence>
<reference evidence="11 12" key="1">
    <citation type="submission" date="2016-10" db="EMBL/GenBank/DDBJ databases">
        <title>Genome sequence of the ascomycete fungus Penicillium subrubescens.</title>
        <authorList>
            <person name="De Vries R.P."/>
            <person name="Peng M."/>
            <person name="Dilokpimol A."/>
            <person name="Hilden K."/>
            <person name="Makela M.R."/>
            <person name="Grigoriev I."/>
            <person name="Riley R."/>
            <person name="Granchi Z."/>
        </authorList>
    </citation>
    <scope>NUCLEOTIDE SEQUENCE [LARGE SCALE GENOMIC DNA]</scope>
    <source>
        <strain evidence="11 12">CBS 132785</strain>
    </source>
</reference>
<dbReference type="GO" id="GO:0005789">
    <property type="term" value="C:endoplasmic reticulum membrane"/>
    <property type="evidence" value="ECO:0007669"/>
    <property type="project" value="TreeGrafter"/>
</dbReference>
<keyword evidence="6 10" id="KW-1133">Transmembrane helix</keyword>
<evidence type="ECO:0000256" key="6">
    <source>
        <dbReference type="ARBA" id="ARBA00022989"/>
    </source>
</evidence>
<feature type="transmembrane region" description="Helical" evidence="10">
    <location>
        <begin position="57"/>
        <end position="75"/>
    </location>
</feature>
<evidence type="ECO:0000256" key="1">
    <source>
        <dbReference type="ARBA" id="ARBA00004141"/>
    </source>
</evidence>
<comment type="similarity">
    <text evidence="10">Belongs to the ELO family.</text>
</comment>
<evidence type="ECO:0000313" key="12">
    <source>
        <dbReference type="Proteomes" id="UP000186955"/>
    </source>
</evidence>
<dbReference type="GO" id="GO:0042761">
    <property type="term" value="P:very long-chain fatty acid biosynthetic process"/>
    <property type="evidence" value="ECO:0007669"/>
    <property type="project" value="TreeGrafter"/>
</dbReference>
<protein>
    <recommendedName>
        <fullName evidence="10">Elongation of fatty acids protein</fullName>
        <ecNumber evidence="10">2.3.1.-</ecNumber>
    </recommendedName>
</protein>
<dbReference type="GO" id="GO:0009922">
    <property type="term" value="F:fatty acid elongase activity"/>
    <property type="evidence" value="ECO:0007669"/>
    <property type="project" value="InterPro"/>
</dbReference>
<evidence type="ECO:0000256" key="8">
    <source>
        <dbReference type="ARBA" id="ARBA00023136"/>
    </source>
</evidence>
<dbReference type="PANTHER" id="PTHR11157">
    <property type="entry name" value="FATTY ACID ACYL TRANSFERASE-RELATED"/>
    <property type="match status" value="1"/>
</dbReference>
<dbReference type="EC" id="2.3.1.-" evidence="10"/>
<keyword evidence="3 10" id="KW-0808">Transferase</keyword>
<dbReference type="Proteomes" id="UP000186955">
    <property type="component" value="Unassembled WGS sequence"/>
</dbReference>
<dbReference type="AlphaFoldDB" id="A0A1Q5THA5"/>
<keyword evidence="8 10" id="KW-0472">Membrane</keyword>
<dbReference type="InterPro" id="IPR002076">
    <property type="entry name" value="ELO_fam"/>
</dbReference>
<comment type="caution">
    <text evidence="10">Lacks conserved residue(s) required for the propagation of feature annotation.</text>
</comment>
<keyword evidence="5 10" id="KW-0276">Fatty acid metabolism</keyword>
<comment type="subcellular location">
    <subcellularLocation>
        <location evidence="1">Membrane</location>
        <topology evidence="1">Multi-pass membrane protein</topology>
    </subcellularLocation>
</comment>
<dbReference type="GO" id="GO:0030148">
    <property type="term" value="P:sphingolipid biosynthetic process"/>
    <property type="evidence" value="ECO:0007669"/>
    <property type="project" value="TreeGrafter"/>
</dbReference>
<evidence type="ECO:0000256" key="3">
    <source>
        <dbReference type="ARBA" id="ARBA00022679"/>
    </source>
</evidence>
<organism evidence="11 12">
    <name type="scientific">Penicillium subrubescens</name>
    <dbReference type="NCBI Taxonomy" id="1316194"/>
    <lineage>
        <taxon>Eukaryota</taxon>
        <taxon>Fungi</taxon>
        <taxon>Dikarya</taxon>
        <taxon>Ascomycota</taxon>
        <taxon>Pezizomycotina</taxon>
        <taxon>Eurotiomycetes</taxon>
        <taxon>Eurotiomycetidae</taxon>
        <taxon>Eurotiales</taxon>
        <taxon>Aspergillaceae</taxon>
        <taxon>Penicillium</taxon>
    </lineage>
</organism>
<dbReference type="PANTHER" id="PTHR11157:SF169">
    <property type="entry name" value="ELONGATION OF FATTY ACIDS PROTEIN"/>
    <property type="match status" value="1"/>
</dbReference>
<comment type="catalytic activity">
    <reaction evidence="10">
        <text>an acyl-CoA + malonyl-CoA + H(+) = a 3-oxoacyl-CoA + CO2 + CoA</text>
        <dbReference type="Rhea" id="RHEA:50252"/>
        <dbReference type="ChEBI" id="CHEBI:15378"/>
        <dbReference type="ChEBI" id="CHEBI:16526"/>
        <dbReference type="ChEBI" id="CHEBI:57287"/>
        <dbReference type="ChEBI" id="CHEBI:57384"/>
        <dbReference type="ChEBI" id="CHEBI:58342"/>
        <dbReference type="ChEBI" id="CHEBI:90726"/>
    </reaction>
    <physiologicalReaction direction="left-to-right" evidence="10">
        <dbReference type="Rhea" id="RHEA:50253"/>
    </physiologicalReaction>
</comment>
<evidence type="ECO:0000256" key="10">
    <source>
        <dbReference type="RuleBase" id="RU361115"/>
    </source>
</evidence>
<sequence>MSIPNLFVHFRFPPRQVFDWPPGDAMQVAFPSKQAKATWIRPIEIPSVIHYAADVKIPLTIASVYVMTVVLLNNLNKTRGNRPWAFATTAPFNLLVILHNLLLAIYSAWTLAGLCFVLWNCWPSMSDPNFGARFANTICEIAPTGEFGYLERSDMLGSMPETFVDHSNHIWTAGAGYLSWLFYISKFYEVVDTFIILAKGKQSSFLQTYHHAGVMLCAWASVRYASPPALIGVFLNAAIHTLMVRNPLGATEYDS</sequence>
<dbReference type="GO" id="GO:0034626">
    <property type="term" value="P:fatty acid elongation, polyunsaturated fatty acid"/>
    <property type="evidence" value="ECO:0007669"/>
    <property type="project" value="TreeGrafter"/>
</dbReference>
<keyword evidence="4 10" id="KW-0812">Transmembrane</keyword>
<keyword evidence="7 10" id="KW-0443">Lipid metabolism</keyword>
<dbReference type="GO" id="GO:0019367">
    <property type="term" value="P:fatty acid elongation, saturated fatty acid"/>
    <property type="evidence" value="ECO:0007669"/>
    <property type="project" value="TreeGrafter"/>
</dbReference>
<evidence type="ECO:0000256" key="2">
    <source>
        <dbReference type="ARBA" id="ARBA00022516"/>
    </source>
</evidence>
<accession>A0A1Q5THA5</accession>
<proteinExistence type="inferred from homology"/>
<evidence type="ECO:0000256" key="4">
    <source>
        <dbReference type="ARBA" id="ARBA00022692"/>
    </source>
</evidence>
<feature type="transmembrane region" description="Helical" evidence="10">
    <location>
        <begin position="96"/>
        <end position="119"/>
    </location>
</feature>
<keyword evidence="2 10" id="KW-0444">Lipid biosynthesis</keyword>
<evidence type="ECO:0000313" key="11">
    <source>
        <dbReference type="EMBL" id="OKO99617.1"/>
    </source>
</evidence>
<dbReference type="STRING" id="1316194.A0A1Q5THA5"/>
<dbReference type="GO" id="GO:0034625">
    <property type="term" value="P:fatty acid elongation, monounsaturated fatty acid"/>
    <property type="evidence" value="ECO:0007669"/>
    <property type="project" value="TreeGrafter"/>
</dbReference>
<gene>
    <name evidence="11" type="ORF">PENSUB_8270</name>
</gene>
<dbReference type="EMBL" id="MNBE01000655">
    <property type="protein sequence ID" value="OKO99617.1"/>
    <property type="molecule type" value="Genomic_DNA"/>
</dbReference>
<keyword evidence="9 10" id="KW-0275">Fatty acid biosynthesis</keyword>
<keyword evidence="12" id="KW-1185">Reference proteome</keyword>